<feature type="compositionally biased region" description="Polar residues" evidence="4">
    <location>
        <begin position="370"/>
        <end position="385"/>
    </location>
</feature>
<evidence type="ECO:0000256" key="5">
    <source>
        <dbReference type="SAM" id="Phobius"/>
    </source>
</evidence>
<keyword evidence="5" id="KW-1133">Transmembrane helix</keyword>
<dbReference type="AlphaFoldDB" id="A0A7S1QN91"/>
<dbReference type="PANTHER" id="PTHR47429">
    <property type="entry name" value="PROTEIN TWIN LOV 1"/>
    <property type="match status" value="1"/>
</dbReference>
<proteinExistence type="predicted"/>
<keyword evidence="1" id="KW-0285">Flavoprotein</keyword>
<protein>
    <recommendedName>
        <fullName evidence="6">PAS domain-containing protein</fullName>
    </recommendedName>
</protein>
<evidence type="ECO:0000259" key="6">
    <source>
        <dbReference type="Pfam" id="PF13426"/>
    </source>
</evidence>
<evidence type="ECO:0000256" key="3">
    <source>
        <dbReference type="ARBA" id="ARBA00022991"/>
    </source>
</evidence>
<feature type="transmembrane region" description="Helical" evidence="5">
    <location>
        <begin position="450"/>
        <end position="469"/>
    </location>
</feature>
<evidence type="ECO:0000256" key="2">
    <source>
        <dbReference type="ARBA" id="ARBA00022643"/>
    </source>
</evidence>
<accession>A0A7S1QN91</accession>
<organism evidence="7">
    <name type="scientific">Alexandrium catenella</name>
    <name type="common">Red tide dinoflagellate</name>
    <name type="synonym">Gonyaulax catenella</name>
    <dbReference type="NCBI Taxonomy" id="2925"/>
    <lineage>
        <taxon>Eukaryota</taxon>
        <taxon>Sar</taxon>
        <taxon>Alveolata</taxon>
        <taxon>Dinophyceae</taxon>
        <taxon>Gonyaulacales</taxon>
        <taxon>Pyrocystaceae</taxon>
        <taxon>Alexandrium</taxon>
    </lineage>
</organism>
<dbReference type="GO" id="GO:0005634">
    <property type="term" value="C:nucleus"/>
    <property type="evidence" value="ECO:0007669"/>
    <property type="project" value="TreeGrafter"/>
</dbReference>
<dbReference type="Pfam" id="PF13426">
    <property type="entry name" value="PAS_9"/>
    <property type="match status" value="1"/>
</dbReference>
<reference evidence="7" key="1">
    <citation type="submission" date="2021-01" db="EMBL/GenBank/DDBJ databases">
        <authorList>
            <person name="Corre E."/>
            <person name="Pelletier E."/>
            <person name="Niang G."/>
            <person name="Scheremetjew M."/>
            <person name="Finn R."/>
            <person name="Kale V."/>
            <person name="Holt S."/>
            <person name="Cochrane G."/>
            <person name="Meng A."/>
            <person name="Brown T."/>
            <person name="Cohen L."/>
        </authorList>
    </citation>
    <scope>NUCLEOTIDE SEQUENCE</scope>
    <source>
        <strain evidence="7">OF101</strain>
    </source>
</reference>
<feature type="region of interest" description="Disordered" evidence="4">
    <location>
        <begin position="132"/>
        <end position="151"/>
    </location>
</feature>
<dbReference type="EMBL" id="HBGE01046840">
    <property type="protein sequence ID" value="CAD9143754.1"/>
    <property type="molecule type" value="Transcribed_RNA"/>
</dbReference>
<sequence>MAIVTPRLTPEALALAAHGLQGKRPGVLNEGEDVPSDSGTELSSVASMGRQITEVSQAQCIDLMEQQCRGFQARESDFWKRQSTTPAERLQTDCLDGLKRQISCPTPSVSVRVVEPRLARIQDSSSCCSSVGGQTPMGSRQVSQALSQPPEAPDEGLIENTICGVVSDCNFSVSVSDPSSIDTELIAVSEGFVNMTGYSREEALGENCRFLNEGCEMSEEQREQLHTATETGRPFVGVIQNRKKSGETFWNLLDLRGLIIAKNTRSAEDIWVLIAVQQDITGMEADRLPENHLPLLTQVASRIRKRLIKQLAELGLACAMTEIKWPVNHALVEKRSSLGRPTGAWCLASAICWKSAEQQAPPRAHDPHAATSSESDAGLTSSSSRALCPVHAEHDERGNDAGPVKPQPQAAAPLQPHGPPAGEDAAQAPRGAPEARGPLAETALPGHSRLALGLGVLALFGALLTVRLVRRSERSA</sequence>
<evidence type="ECO:0000256" key="4">
    <source>
        <dbReference type="SAM" id="MobiDB-lite"/>
    </source>
</evidence>
<dbReference type="CDD" id="cd00130">
    <property type="entry name" value="PAS"/>
    <property type="match status" value="1"/>
</dbReference>
<dbReference type="InterPro" id="IPR035965">
    <property type="entry name" value="PAS-like_dom_sf"/>
</dbReference>
<gene>
    <name evidence="7" type="ORF">ACAT0790_LOCUS28271</name>
</gene>
<keyword evidence="2" id="KW-0288">FMN</keyword>
<dbReference type="InterPro" id="IPR000014">
    <property type="entry name" value="PAS"/>
</dbReference>
<feature type="compositionally biased region" description="Low complexity" evidence="4">
    <location>
        <begin position="401"/>
        <end position="415"/>
    </location>
</feature>
<dbReference type="Gene3D" id="3.30.450.20">
    <property type="entry name" value="PAS domain"/>
    <property type="match status" value="1"/>
</dbReference>
<evidence type="ECO:0000256" key="1">
    <source>
        <dbReference type="ARBA" id="ARBA00022630"/>
    </source>
</evidence>
<dbReference type="SUPFAM" id="SSF55785">
    <property type="entry name" value="PYP-like sensor domain (PAS domain)"/>
    <property type="match status" value="1"/>
</dbReference>
<keyword evidence="5" id="KW-0812">Transmembrane</keyword>
<feature type="compositionally biased region" description="Polar residues" evidence="4">
    <location>
        <begin position="132"/>
        <end position="147"/>
    </location>
</feature>
<feature type="region of interest" description="Disordered" evidence="4">
    <location>
        <begin position="24"/>
        <end position="44"/>
    </location>
</feature>
<feature type="region of interest" description="Disordered" evidence="4">
    <location>
        <begin position="358"/>
        <end position="440"/>
    </location>
</feature>
<keyword evidence="3" id="KW-0157">Chromophore</keyword>
<feature type="domain" description="PAS" evidence="6">
    <location>
        <begin position="182"/>
        <end position="281"/>
    </location>
</feature>
<dbReference type="PANTHER" id="PTHR47429:SF2">
    <property type="entry name" value="PROTEIN TWIN LOV 1"/>
    <property type="match status" value="1"/>
</dbReference>
<evidence type="ECO:0000313" key="7">
    <source>
        <dbReference type="EMBL" id="CAD9143754.1"/>
    </source>
</evidence>
<name>A0A7S1QN91_ALECA</name>
<keyword evidence="5" id="KW-0472">Membrane</keyword>